<dbReference type="EMBL" id="PQXL01000268">
    <property type="protein sequence ID" value="THV48099.1"/>
    <property type="molecule type" value="Genomic_DNA"/>
</dbReference>
<keyword evidence="3" id="KW-0017">Alkaloid metabolism</keyword>
<dbReference type="GO" id="GO:0016491">
    <property type="term" value="F:oxidoreductase activity"/>
    <property type="evidence" value="ECO:0007669"/>
    <property type="project" value="UniProtKB-KW"/>
</dbReference>
<organism evidence="5 6">
    <name type="scientific">Botrytis galanthina</name>
    <dbReference type="NCBI Taxonomy" id="278940"/>
    <lineage>
        <taxon>Eukaryota</taxon>
        <taxon>Fungi</taxon>
        <taxon>Dikarya</taxon>
        <taxon>Ascomycota</taxon>
        <taxon>Pezizomycotina</taxon>
        <taxon>Leotiomycetes</taxon>
        <taxon>Helotiales</taxon>
        <taxon>Sclerotiniaceae</taxon>
        <taxon>Botrytis</taxon>
    </lineage>
</organism>
<dbReference type="AlphaFoldDB" id="A0A4S8R212"/>
<evidence type="ECO:0000313" key="5">
    <source>
        <dbReference type="EMBL" id="THV48099.1"/>
    </source>
</evidence>
<evidence type="ECO:0000256" key="3">
    <source>
        <dbReference type="ARBA" id="ARBA00022589"/>
    </source>
</evidence>
<dbReference type="GO" id="GO:0035835">
    <property type="term" value="P:indole alkaloid biosynthetic process"/>
    <property type="evidence" value="ECO:0007669"/>
    <property type="project" value="UniProtKB-UniPathway"/>
</dbReference>
<evidence type="ECO:0000256" key="2">
    <source>
        <dbReference type="ARBA" id="ARBA00005372"/>
    </source>
</evidence>
<comment type="similarity">
    <text evidence="2">Belongs to the fgaFS/easG family.</text>
</comment>
<evidence type="ECO:0008006" key="7">
    <source>
        <dbReference type="Google" id="ProtNLM"/>
    </source>
</evidence>
<keyword evidence="6" id="KW-1185">Reference proteome</keyword>
<dbReference type="Gene3D" id="3.40.50.720">
    <property type="entry name" value="NAD(P)-binding Rossmann-like Domain"/>
    <property type="match status" value="1"/>
</dbReference>
<keyword evidence="4" id="KW-0560">Oxidoreductase</keyword>
<dbReference type="OrthoDB" id="419598at2759"/>
<dbReference type="NCBIfam" id="TIGR03649">
    <property type="entry name" value="ergot_EASG"/>
    <property type="match status" value="1"/>
</dbReference>
<dbReference type="PANTHER" id="PTHR43162">
    <property type="match status" value="1"/>
</dbReference>
<proteinExistence type="inferred from homology"/>
<sequence>MAILVTGGTGKTSLQLAHCLKSASIPFLLASRKAKLTAPGGMQAINFDYTDSSSHQAIFTHSFPYDEVIEAVYLVAPEVPDPVPVMNAFIDIAIKNGVKRFVLLSGSDTEKGGDDTGGVWQHLDDIGVEYSVLKASWFMVLLINLKDNFITCPYVQSIKEESKFVSAMSDGQAPFVSTSDIARVAMVALTSKNPPDHDYRVLGPELLNYDEIAVKLSKVLGRTITHVKVTGEERIQMHVSMGLPEDLACYLTSLEVMTANGGEVRRNDVVEKIGGHKPKTFDEFAEENKNLWI</sequence>
<reference evidence="5 6" key="1">
    <citation type="submission" date="2017-12" db="EMBL/GenBank/DDBJ databases">
        <title>Comparative genomics of Botrytis spp.</title>
        <authorList>
            <person name="Valero-Jimenez C.A."/>
            <person name="Tapia P."/>
            <person name="Veloso J."/>
            <person name="Silva-Moreno E."/>
            <person name="Staats M."/>
            <person name="Valdes J.H."/>
            <person name="Van Kan J.A.L."/>
        </authorList>
    </citation>
    <scope>NUCLEOTIDE SEQUENCE [LARGE SCALE GENOMIC DNA]</scope>
    <source>
        <strain evidence="5 6">MUCL435</strain>
    </source>
</reference>
<dbReference type="InterPro" id="IPR051604">
    <property type="entry name" value="Ergot_Alk_Oxidoreductase"/>
</dbReference>
<evidence type="ECO:0000256" key="4">
    <source>
        <dbReference type="ARBA" id="ARBA00023002"/>
    </source>
</evidence>
<evidence type="ECO:0000256" key="1">
    <source>
        <dbReference type="ARBA" id="ARBA00005107"/>
    </source>
</evidence>
<comment type="caution">
    <text evidence="5">The sequence shown here is derived from an EMBL/GenBank/DDBJ whole genome shotgun (WGS) entry which is preliminary data.</text>
</comment>
<accession>A0A4S8R212</accession>
<dbReference type="InterPro" id="IPR036291">
    <property type="entry name" value="NAD(P)-bd_dom_sf"/>
</dbReference>
<dbReference type="PANTHER" id="PTHR43162:SF1">
    <property type="entry name" value="PRESTALK A DIFFERENTIATION PROTEIN A"/>
    <property type="match status" value="1"/>
</dbReference>
<dbReference type="UniPathway" id="UPA00327"/>
<dbReference type="Proteomes" id="UP000308671">
    <property type="component" value="Unassembled WGS sequence"/>
</dbReference>
<dbReference type="Gene3D" id="3.90.25.10">
    <property type="entry name" value="UDP-galactose 4-epimerase, domain 1"/>
    <property type="match status" value="1"/>
</dbReference>
<protein>
    <recommendedName>
        <fullName evidence="7">NAD(P)-binding domain-containing protein</fullName>
    </recommendedName>
</protein>
<dbReference type="SUPFAM" id="SSF51735">
    <property type="entry name" value="NAD(P)-binding Rossmann-fold domains"/>
    <property type="match status" value="1"/>
</dbReference>
<gene>
    <name evidence="5" type="ORF">BGAL_0268g00100</name>
</gene>
<dbReference type="InterPro" id="IPR019901">
    <property type="entry name" value="Ergot_alkaloid_biosynthesis"/>
</dbReference>
<comment type="pathway">
    <text evidence="1">Alkaloid biosynthesis; ergot alkaloid biosynthesis.</text>
</comment>
<evidence type="ECO:0000313" key="6">
    <source>
        <dbReference type="Proteomes" id="UP000308671"/>
    </source>
</evidence>
<name>A0A4S8R212_9HELO</name>